<evidence type="ECO:0008006" key="4">
    <source>
        <dbReference type="Google" id="ProtNLM"/>
    </source>
</evidence>
<gene>
    <name evidence="2" type="ORF">BECKH772A_GA0070896_103943</name>
    <name evidence="1" type="ORF">BECKH772B_GA0070898_103953</name>
    <name evidence="3" type="ORF">BECKH772C_GA0070978_103953</name>
</gene>
<protein>
    <recommendedName>
        <fullName evidence="4">Transposase DDE domain-containing protein</fullName>
    </recommendedName>
</protein>
<proteinExistence type="predicted"/>
<dbReference type="EMBL" id="CAADFI010000395">
    <property type="protein sequence ID" value="VFK03965.1"/>
    <property type="molecule type" value="Genomic_DNA"/>
</dbReference>
<accession>A0A450VHE3</accession>
<name>A0A450VHE3_9GAMM</name>
<reference evidence="2" key="1">
    <citation type="submission" date="2019-02" db="EMBL/GenBank/DDBJ databases">
        <authorList>
            <person name="Gruber-Vodicka R. H."/>
            <person name="Seah K. B. B."/>
        </authorList>
    </citation>
    <scope>NUCLEOTIDE SEQUENCE</scope>
    <source>
        <strain evidence="3">BECK_SA2B12</strain>
        <strain evidence="2">BECK_SA2B15</strain>
        <strain evidence="1">BECK_SA2B20</strain>
    </source>
</reference>
<evidence type="ECO:0000313" key="1">
    <source>
        <dbReference type="EMBL" id="VFK03965.1"/>
    </source>
</evidence>
<evidence type="ECO:0000313" key="3">
    <source>
        <dbReference type="EMBL" id="VFK07071.1"/>
    </source>
</evidence>
<organism evidence="2">
    <name type="scientific">Candidatus Kentrum eta</name>
    <dbReference type="NCBI Taxonomy" id="2126337"/>
    <lineage>
        <taxon>Bacteria</taxon>
        <taxon>Pseudomonadati</taxon>
        <taxon>Pseudomonadota</taxon>
        <taxon>Gammaproteobacteria</taxon>
        <taxon>Candidatus Kentrum</taxon>
    </lineage>
</organism>
<sequence>MYYCDVDGRHPLVNYRIVDKSEGKTKNEYFREMLAEVPAYVTGDGWYGGVANLEEVRDHHPGFLFALESNRLISEEKGTRIQIRKPDIPEGGREIRLREFGMVKVFRTNLKDRIRHYAIHLPNSESISSLRARPVPLAA</sequence>
<dbReference type="EMBL" id="CAADFG010000394">
    <property type="protein sequence ID" value="VFK04243.1"/>
    <property type="molecule type" value="Genomic_DNA"/>
</dbReference>
<dbReference type="EMBL" id="CAADFJ010000395">
    <property type="protein sequence ID" value="VFK07071.1"/>
    <property type="molecule type" value="Genomic_DNA"/>
</dbReference>
<dbReference type="AlphaFoldDB" id="A0A450VHE3"/>
<evidence type="ECO:0000313" key="2">
    <source>
        <dbReference type="EMBL" id="VFK04243.1"/>
    </source>
</evidence>